<accession>A0ABR3I828</accession>
<keyword evidence="1" id="KW-0646">Protease inhibitor</keyword>
<evidence type="ECO:0000256" key="4">
    <source>
        <dbReference type="SAM" id="Phobius"/>
    </source>
</evidence>
<comment type="caution">
    <text evidence="6">The sequence shown here is derived from an EMBL/GenBank/DDBJ whole genome shotgun (WGS) entry which is preliminary data.</text>
</comment>
<dbReference type="Proteomes" id="UP001549920">
    <property type="component" value="Unassembled WGS sequence"/>
</dbReference>
<evidence type="ECO:0000256" key="2">
    <source>
        <dbReference type="ARBA" id="ARBA00023157"/>
    </source>
</evidence>
<name>A0ABR3I828_LOXSC</name>
<gene>
    <name evidence="6" type="ORF">ABMA27_015530</name>
</gene>
<dbReference type="CDD" id="cd19941">
    <property type="entry name" value="TIL"/>
    <property type="match status" value="3"/>
</dbReference>
<dbReference type="Pfam" id="PF01826">
    <property type="entry name" value="TIL"/>
    <property type="match status" value="1"/>
</dbReference>
<feature type="region of interest" description="Disordered" evidence="3">
    <location>
        <begin position="386"/>
        <end position="429"/>
    </location>
</feature>
<organism evidence="6 7">
    <name type="scientific">Loxostege sticticalis</name>
    <name type="common">Beet webworm moth</name>
    <dbReference type="NCBI Taxonomy" id="481309"/>
    <lineage>
        <taxon>Eukaryota</taxon>
        <taxon>Metazoa</taxon>
        <taxon>Ecdysozoa</taxon>
        <taxon>Arthropoda</taxon>
        <taxon>Hexapoda</taxon>
        <taxon>Insecta</taxon>
        <taxon>Pterygota</taxon>
        <taxon>Neoptera</taxon>
        <taxon>Endopterygota</taxon>
        <taxon>Lepidoptera</taxon>
        <taxon>Glossata</taxon>
        <taxon>Ditrysia</taxon>
        <taxon>Pyraloidea</taxon>
        <taxon>Crambidae</taxon>
        <taxon>Pyraustinae</taxon>
        <taxon>Loxostege</taxon>
    </lineage>
</organism>
<feature type="compositionally biased region" description="Polar residues" evidence="3">
    <location>
        <begin position="403"/>
        <end position="421"/>
    </location>
</feature>
<sequence>MAHPIIFAICGFFLLLGITCNLVCGPNEIELNCPASCETDYCPKKDKQLQSCPQPDPCPPPACKCQFNYRRADNGTCIPTEQCPPFNCSRPNEVYTPCPPVCPDDCTHATWDGQCPLTFGFIGMALPCTPQCRCQRQHWRKNGTCVFFADCKKNNPKAYINHYLYLLIKIIKCITIPEYQLESRGISILTSMFAVNEPKYWLLRSGRGFDPSTIRTFVCMKMCVCIVIILKSLILIVLLCFINSSPECGEDEIQDNCPVDSSDDYCPKSEEEAIQARPPTPNPCPKKPACKCRFNYRYASRENKTCIPTRECPPFKCKGLNEEFNPCPPLCPTDSCSQATPDGQCPKKFGRIGIVLECEPKCRCIKNYWKLNGVCVPYAQCPQNQAPDAEDTTDTETPETRSSDQQPASQAEPDNTPQGDTTDSEYEPSHSSIKAIKQLGFLHNEFINGPINMRAVIVVACLVVVCSAQKSDTLRCGLHEVASCVKPCPSEKTCRTRFLEERCAYDERPCTPKCICAEGYYRNAIGDCITEEECDKCQKPNEFYSCNSACDNECSDLTQNRTNCPIVNIKCNEWCYCDDGYARDAQRNCVPVSQCPKPVASSPGKYVREDGMCGPNEYFTCRLPCPPETCVSLVARFRCDEKQVCKPQCACKPGFLRLREGSPCIPICECPEMANSPDCRNRQFRPLF</sequence>
<dbReference type="InterPro" id="IPR036084">
    <property type="entry name" value="Ser_inhib-like_sf"/>
</dbReference>
<feature type="transmembrane region" description="Helical" evidence="4">
    <location>
        <begin position="6"/>
        <end position="24"/>
    </location>
</feature>
<evidence type="ECO:0000259" key="5">
    <source>
        <dbReference type="Pfam" id="PF01826"/>
    </source>
</evidence>
<dbReference type="PANTHER" id="PTHR23259">
    <property type="entry name" value="RIDDLE"/>
    <property type="match status" value="1"/>
</dbReference>
<feature type="compositionally biased region" description="Acidic residues" evidence="3">
    <location>
        <begin position="388"/>
        <end position="397"/>
    </location>
</feature>
<dbReference type="InterPro" id="IPR051368">
    <property type="entry name" value="SerProtInhib-TIL_Domain"/>
</dbReference>
<proteinExistence type="predicted"/>
<dbReference type="Gene3D" id="2.10.25.10">
    <property type="entry name" value="Laminin"/>
    <property type="match status" value="6"/>
</dbReference>
<dbReference type="InterPro" id="IPR002919">
    <property type="entry name" value="TIL_dom"/>
</dbReference>
<feature type="transmembrane region" description="Helical" evidence="4">
    <location>
        <begin position="222"/>
        <end position="244"/>
    </location>
</feature>
<feature type="domain" description="TIL" evidence="5">
    <location>
        <begin position="537"/>
        <end position="595"/>
    </location>
</feature>
<dbReference type="EMBL" id="JBEUOH010000007">
    <property type="protein sequence ID" value="KAL0892414.1"/>
    <property type="molecule type" value="Genomic_DNA"/>
</dbReference>
<keyword evidence="4" id="KW-0472">Membrane</keyword>
<keyword evidence="2" id="KW-1015">Disulfide bond</keyword>
<reference evidence="6 7" key="1">
    <citation type="submission" date="2024-06" db="EMBL/GenBank/DDBJ databases">
        <title>A chromosome-level genome assembly of beet webworm, Loxostege sticticalis.</title>
        <authorList>
            <person name="Zhang Y."/>
        </authorList>
    </citation>
    <scope>NUCLEOTIDE SEQUENCE [LARGE SCALE GENOMIC DNA]</scope>
    <source>
        <strain evidence="6">AQ026</strain>
        <tissue evidence="6">Whole body</tissue>
    </source>
</reference>
<keyword evidence="4" id="KW-0812">Transmembrane</keyword>
<dbReference type="SUPFAM" id="SSF57567">
    <property type="entry name" value="Serine protease inhibitors"/>
    <property type="match status" value="3"/>
</dbReference>
<evidence type="ECO:0000256" key="3">
    <source>
        <dbReference type="SAM" id="MobiDB-lite"/>
    </source>
</evidence>
<evidence type="ECO:0000313" key="7">
    <source>
        <dbReference type="Proteomes" id="UP001549920"/>
    </source>
</evidence>
<keyword evidence="7" id="KW-1185">Reference proteome</keyword>
<evidence type="ECO:0000313" key="6">
    <source>
        <dbReference type="EMBL" id="KAL0892414.1"/>
    </source>
</evidence>
<protein>
    <recommendedName>
        <fullName evidence="5">TIL domain-containing protein</fullName>
    </recommendedName>
</protein>
<keyword evidence="4" id="KW-1133">Transmembrane helix</keyword>
<dbReference type="PANTHER" id="PTHR23259:SF82">
    <property type="entry name" value="SERINE PROTEASE INHIBITOR 1 PROTEIN"/>
    <property type="match status" value="1"/>
</dbReference>
<evidence type="ECO:0000256" key="1">
    <source>
        <dbReference type="ARBA" id="ARBA00022690"/>
    </source>
</evidence>